<dbReference type="PATRIC" id="fig|999422.3.peg.2359"/>
<dbReference type="RefSeq" id="WP_008566348.1">
    <property type="nucleotide sequence ID" value="NZ_JH594510.1"/>
</dbReference>
<evidence type="ECO:0000313" key="4">
    <source>
        <dbReference type="EMBL" id="EHO67009.1"/>
    </source>
</evidence>
<evidence type="ECO:0000313" key="5">
    <source>
        <dbReference type="Proteomes" id="UP000003167"/>
    </source>
</evidence>
<dbReference type="Gene3D" id="3.40.50.720">
    <property type="entry name" value="NAD(P)-binding Rossmann-like Domain"/>
    <property type="match status" value="2"/>
</dbReference>
<dbReference type="SUPFAM" id="SSF51735">
    <property type="entry name" value="NAD(P)-binding Rossmann-fold domains"/>
    <property type="match status" value="1"/>
</dbReference>
<dbReference type="PANTHER" id="PTHR43318:SF1">
    <property type="entry name" value="POLYSACCHARIDE BIOSYNTHESIS PROTEIN EPSC-RELATED"/>
    <property type="match status" value="1"/>
</dbReference>
<evidence type="ECO:0000259" key="3">
    <source>
        <dbReference type="Pfam" id="PF02719"/>
    </source>
</evidence>
<feature type="transmembrane region" description="Helical" evidence="2">
    <location>
        <begin position="92"/>
        <end position="115"/>
    </location>
</feature>
<dbReference type="HOGENOM" id="CLU_013560_5_2_10"/>
<organism evidence="4 5">
    <name type="scientific">Segatella maculosa OT 289</name>
    <dbReference type="NCBI Taxonomy" id="999422"/>
    <lineage>
        <taxon>Bacteria</taxon>
        <taxon>Pseudomonadati</taxon>
        <taxon>Bacteroidota</taxon>
        <taxon>Bacteroidia</taxon>
        <taxon>Bacteroidales</taxon>
        <taxon>Prevotellaceae</taxon>
        <taxon>Segatella</taxon>
    </lineage>
</organism>
<keyword evidence="2" id="KW-0812">Transmembrane</keyword>
<evidence type="ECO:0000256" key="2">
    <source>
        <dbReference type="SAM" id="Phobius"/>
    </source>
</evidence>
<comment type="similarity">
    <text evidence="1">Belongs to the polysaccharide synthase family.</text>
</comment>
<dbReference type="OrthoDB" id="9803111at2"/>
<dbReference type="CDD" id="cd05237">
    <property type="entry name" value="UDP_invert_4-6DH_SDR_e"/>
    <property type="match status" value="1"/>
</dbReference>
<accession>H1HQ09</accession>
<feature type="transmembrane region" description="Helical" evidence="2">
    <location>
        <begin position="20"/>
        <end position="41"/>
    </location>
</feature>
<dbReference type="InterPro" id="IPR003869">
    <property type="entry name" value="Polysac_CapD-like"/>
</dbReference>
<dbReference type="InterPro" id="IPR051203">
    <property type="entry name" value="Polysaccharide_Synthase-Rel"/>
</dbReference>
<keyword evidence="2" id="KW-1133">Transmembrane helix</keyword>
<reference evidence="4 5" key="1">
    <citation type="submission" date="2011-12" db="EMBL/GenBank/DDBJ databases">
        <title>The Genome Sequence of Prevotella maculosa OT 289.</title>
        <authorList>
            <consortium name="The Broad Institute Genome Sequencing Platform"/>
            <person name="Earl A."/>
            <person name="Ward D."/>
            <person name="Feldgarden M."/>
            <person name="Gevers D."/>
            <person name="Izard J."/>
            <person name="Blanton J.M."/>
            <person name="Mathney J."/>
            <person name="Tanner A.C."/>
            <person name="Dewhirst F.E."/>
            <person name="Young S.K."/>
            <person name="Zeng Q."/>
            <person name="Gargeya S."/>
            <person name="Fitzgerald M."/>
            <person name="Haas B."/>
            <person name="Abouelleil A."/>
            <person name="Alvarado L."/>
            <person name="Arachchi H.M."/>
            <person name="Berlin A."/>
            <person name="Chapman S.B."/>
            <person name="Gearin G."/>
            <person name="Goldberg J."/>
            <person name="Griggs A."/>
            <person name="Gujja S."/>
            <person name="Hansen M."/>
            <person name="Heiman D."/>
            <person name="Howarth C."/>
            <person name="Larimer J."/>
            <person name="Lui A."/>
            <person name="MacDonald P.J.P."/>
            <person name="McCowen C."/>
            <person name="Montmayeur A."/>
            <person name="Murphy C."/>
            <person name="Neiman D."/>
            <person name="Pearson M."/>
            <person name="Priest M."/>
            <person name="Roberts A."/>
            <person name="Saif S."/>
            <person name="Shea T."/>
            <person name="Sisk P."/>
            <person name="Stolte C."/>
            <person name="Sykes S."/>
            <person name="Wortman J."/>
            <person name="Nusbaum C."/>
            <person name="Birren B."/>
        </authorList>
    </citation>
    <scope>NUCLEOTIDE SEQUENCE [LARGE SCALE GENOMIC DNA]</scope>
    <source>
        <strain evidence="4 5">OT 289</strain>
    </source>
</reference>
<proteinExistence type="inferred from homology"/>
<dbReference type="PANTHER" id="PTHR43318">
    <property type="entry name" value="UDP-N-ACETYLGLUCOSAMINE 4,6-DEHYDRATASE"/>
    <property type="match status" value="1"/>
</dbReference>
<keyword evidence="5" id="KW-1185">Reference proteome</keyword>
<evidence type="ECO:0000256" key="1">
    <source>
        <dbReference type="ARBA" id="ARBA00007430"/>
    </source>
</evidence>
<dbReference type="Proteomes" id="UP000003167">
    <property type="component" value="Unassembled WGS sequence"/>
</dbReference>
<sequence>MTFFQKLGNWYFNKKSLPYWAILFMDILICYLSGILVYWLFYRSAVTTGNILILSKTILFYICFNLIGFKIFHTYSGIIRYSSFIDLRRVGYAMAFSLLIAEVLHYAVYSFGVFVPFRGRQLVGMYLLATLVMWAARIVIKSVYDASFANEGAAKTLIYGIRDGGVALAKNIRSEKPSRFLLKGFISHDKAYKSHLLMGERVYRGDESLRDVIVKEGISTVLVSPLQNQRFRKDSFLQDLLIDSGVKIMMLPETKEWKKGMNVNDLQSVSINDLLPRNEINVDLESVGAMLKGKKILITGSAGSIGSEMVRQIATFAPEAMMLIDQAETPQHDMKLLMKNKFPNVRCNVVLMSISNQARMERLFSEFRPDYVFHAAAYKHVPMMEENPSESIQNNIYGTKVVADLSVKYGVKKFVMISTDKAVNPTNVMGCSKRICEIYTQALNAKLVKEYEANGSKGEIPTQFVTTRFGNVLGSTGSVIPLFEKQIKAGGPVTVTDPKIIRFFMLIPEACKLVLEAGTHGKGGEIFVFDMGEPVKIADLAHRMIQLSGAKDVKIVYTGLRPGEKLYEEVLSNTENTLPSFHEKIRIAKVKEYDFAKVSQAIDALIEESKTYDEMEIVRQMKEIVPEFISKNSVFSSLDVPTADGHRE</sequence>
<dbReference type="Pfam" id="PF02719">
    <property type="entry name" value="Polysacc_synt_2"/>
    <property type="match status" value="1"/>
</dbReference>
<dbReference type="InterPro" id="IPR036291">
    <property type="entry name" value="NAD(P)-bd_dom_sf"/>
</dbReference>
<keyword evidence="2" id="KW-0472">Membrane</keyword>
<protein>
    <recommendedName>
        <fullName evidence="3">Polysaccharide biosynthesis protein CapD-like domain-containing protein</fullName>
    </recommendedName>
</protein>
<name>H1HQ09_9BACT</name>
<feature type="domain" description="Polysaccharide biosynthesis protein CapD-like" evidence="3">
    <location>
        <begin position="296"/>
        <end position="588"/>
    </location>
</feature>
<feature type="transmembrane region" description="Helical" evidence="2">
    <location>
        <begin position="122"/>
        <end position="140"/>
    </location>
</feature>
<feature type="transmembrane region" description="Helical" evidence="2">
    <location>
        <begin position="53"/>
        <end position="72"/>
    </location>
</feature>
<dbReference type="EMBL" id="AGEK01000039">
    <property type="protein sequence ID" value="EHO67009.1"/>
    <property type="molecule type" value="Genomic_DNA"/>
</dbReference>
<comment type="caution">
    <text evidence="4">The sequence shown here is derived from an EMBL/GenBank/DDBJ whole genome shotgun (WGS) entry which is preliminary data.</text>
</comment>
<dbReference type="STRING" id="999422.HMPREF9944_02334"/>
<dbReference type="AlphaFoldDB" id="H1HQ09"/>
<gene>
    <name evidence="4" type="ORF">HMPREF9944_02334</name>
</gene>